<dbReference type="Pfam" id="PF03722">
    <property type="entry name" value="Hemocyanin_N"/>
    <property type="match status" value="1"/>
</dbReference>
<dbReference type="InterPro" id="IPR008922">
    <property type="entry name" value="Di-copper_centre_dom_sf"/>
</dbReference>
<reference evidence="8" key="1">
    <citation type="submission" date="2025-08" db="UniProtKB">
        <authorList>
            <consortium name="RefSeq"/>
        </authorList>
    </citation>
    <scope>IDENTIFICATION</scope>
</reference>
<dbReference type="Pfam" id="PF03723">
    <property type="entry name" value="Hemocyanin_C"/>
    <property type="match status" value="1"/>
</dbReference>
<dbReference type="SUPFAM" id="SSF81296">
    <property type="entry name" value="E set domains"/>
    <property type="match status" value="1"/>
</dbReference>
<evidence type="ECO:0000256" key="1">
    <source>
        <dbReference type="ARBA" id="ARBA00022761"/>
    </source>
</evidence>
<dbReference type="PRINTS" id="PR00187">
    <property type="entry name" value="HAEMOCYANIN"/>
</dbReference>
<dbReference type="OrthoDB" id="7457075at2759"/>
<evidence type="ECO:0000256" key="3">
    <source>
        <dbReference type="SAM" id="SignalP"/>
    </source>
</evidence>
<feature type="domain" description="Hemocyanin middle" evidence="4">
    <location>
        <begin position="408"/>
        <end position="668"/>
    </location>
</feature>
<keyword evidence="1" id="KW-0758">Storage protein</keyword>
<name>A0A6J1MN13_BICAN</name>
<evidence type="ECO:0000313" key="7">
    <source>
        <dbReference type="Proteomes" id="UP001652582"/>
    </source>
</evidence>
<dbReference type="InterPro" id="IPR005203">
    <property type="entry name" value="Hemocyanin_C"/>
</dbReference>
<evidence type="ECO:0000259" key="6">
    <source>
        <dbReference type="Pfam" id="PF03723"/>
    </source>
</evidence>
<dbReference type="PROSITE" id="PS00210">
    <property type="entry name" value="HEMOCYANIN_2"/>
    <property type="match status" value="1"/>
</dbReference>
<sequence length="899" mass="104253">MYLTAMFLWLFFLGNVSSSPTGDELFRSLINEGELALNDEAFIKHILPGVLPPQKPATQITLQLEDDVKHRVLELPTSKEPEMQSIPELEDEIKHVVPELPSQKSETQSKSELEDDIKHEVPGLLPPQETETQSIPEQDDEIKDVVPELPSQKPETLSIPELEGDIKHIVSELPPQNPETLSTTEQEDEIKQVVSGLPPFQKPETQSIPELEDNIKNITPGLSTAQKTEMQNIPELEDHIKHVLPKVPSPRKPETQSVSVVEDDFKHILPGLPPTPKPETQSIPETEDEIKPVVPEVPPPQKPETHSIPELEDIIDKDNEHYKILSQHFAAGHTLKGLTFTIYDDNMREAAVALFRILQNIDESKITIIREWARKHINKDILEYALRLTSLHRRDDAVKELEPPFVTKPNLFLNSETIHKALMLKIHNGNIDPQEEEIYQIFKEQDLVIINTNYSGWNQQNLNCIDYLDYFRQDIGLNSYYYGMHLLYPFWMSNNELSAIDSRYAEHYYYIHRHLMARYKMEKQHLFKKSIIPDSKCYDDFIPNLSYENGLPFPSRSSVQAGLNEEQTRMKSIDIAIKECITRGVIFMENGTKVDLTEENYVELLTKLIRANYESIQAAKSLRALLGYGGNGYLLDSYNPAPSVLHHPQTTLRDPFYWTMIEMLLKYYKQYSHILPPYDFSRYQSEDIAIIGYSIPRITTYFDYYQISMNNVFRNYDQINTDVIYTARQKRIKHLPFNFSFSVDSKVNKTVLVKLFLGPSCEYVRCWDLYSEFYELDAFTQELEEGLNIVKWSSETSSKYSIDDYFNVELKTSRNNRFNMFKFPENMIIPQGLNNGLNATLFLLVVPESATYKAPLGFPFHRQALINYTETNNYKFYTISIYHKENTREMEGYYSPHLN</sequence>
<dbReference type="PANTHER" id="PTHR11511:SF5">
    <property type="entry name" value="FAT-BODY PROTEIN 1-RELATED"/>
    <property type="match status" value="1"/>
</dbReference>
<dbReference type="Gene3D" id="1.10.1280.10">
    <property type="entry name" value="Di-copper center containing domain from catechol oxidase"/>
    <property type="match status" value="1"/>
</dbReference>
<dbReference type="Pfam" id="PF00372">
    <property type="entry name" value="Hemocyanin_M"/>
    <property type="match status" value="1"/>
</dbReference>
<dbReference type="PANTHER" id="PTHR11511">
    <property type="entry name" value="LARVAL STORAGE PROTEIN/PHENOLOXIDASE"/>
    <property type="match status" value="1"/>
</dbReference>
<dbReference type="InterPro" id="IPR036697">
    <property type="entry name" value="Hemocyanin_N_sf"/>
</dbReference>
<keyword evidence="7" id="KW-1185">Reference proteome</keyword>
<dbReference type="Gene3D" id="1.20.1370.10">
    <property type="entry name" value="Hemocyanin, N-terminal domain"/>
    <property type="match status" value="1"/>
</dbReference>
<dbReference type="SUPFAM" id="SSF48050">
    <property type="entry name" value="Hemocyanin, N-terminal domain"/>
    <property type="match status" value="1"/>
</dbReference>
<comment type="similarity">
    <text evidence="2">Belongs to the hemocyanin family.</text>
</comment>
<feature type="chain" id="PRO_5027117115" evidence="3">
    <location>
        <begin position="19"/>
        <end position="899"/>
    </location>
</feature>
<evidence type="ECO:0000256" key="2">
    <source>
        <dbReference type="ARBA" id="ARBA00038082"/>
    </source>
</evidence>
<protein>
    <submittedName>
        <fullName evidence="8">Arylphorin subunit alpha-like</fullName>
    </submittedName>
</protein>
<feature type="domain" description="Hemocyanin C-terminal" evidence="6">
    <location>
        <begin position="678"/>
        <end position="883"/>
    </location>
</feature>
<evidence type="ECO:0000313" key="8">
    <source>
        <dbReference type="RefSeq" id="XP_023936945.1"/>
    </source>
</evidence>
<evidence type="ECO:0000259" key="4">
    <source>
        <dbReference type="Pfam" id="PF00372"/>
    </source>
</evidence>
<proteinExistence type="inferred from homology"/>
<dbReference type="KEGG" id="bany:112045102"/>
<dbReference type="InterPro" id="IPR000896">
    <property type="entry name" value="Hemocyanin/hexamerin_mid_dom"/>
</dbReference>
<dbReference type="RefSeq" id="XP_023936945.1">
    <property type="nucleotide sequence ID" value="XM_024081177.2"/>
</dbReference>
<accession>A0A6J1MN13</accession>
<dbReference type="InterPro" id="IPR013788">
    <property type="entry name" value="Hemocyanin/hexamerin"/>
</dbReference>
<dbReference type="GO" id="GO:0045735">
    <property type="term" value="F:nutrient reservoir activity"/>
    <property type="evidence" value="ECO:0007669"/>
    <property type="project" value="UniProtKB-KW"/>
</dbReference>
<dbReference type="SUPFAM" id="SSF48056">
    <property type="entry name" value="Di-copper centre-containing domain"/>
    <property type="match status" value="1"/>
</dbReference>
<dbReference type="InterPro" id="IPR037020">
    <property type="entry name" value="Hemocyanin_C_sf"/>
</dbReference>
<organism evidence="7 8">
    <name type="scientific">Bicyclus anynana</name>
    <name type="common">Squinting bush brown butterfly</name>
    <dbReference type="NCBI Taxonomy" id="110368"/>
    <lineage>
        <taxon>Eukaryota</taxon>
        <taxon>Metazoa</taxon>
        <taxon>Ecdysozoa</taxon>
        <taxon>Arthropoda</taxon>
        <taxon>Hexapoda</taxon>
        <taxon>Insecta</taxon>
        <taxon>Pterygota</taxon>
        <taxon>Neoptera</taxon>
        <taxon>Endopterygota</taxon>
        <taxon>Lepidoptera</taxon>
        <taxon>Glossata</taxon>
        <taxon>Ditrysia</taxon>
        <taxon>Papilionoidea</taxon>
        <taxon>Nymphalidae</taxon>
        <taxon>Satyrinae</taxon>
        <taxon>Satyrini</taxon>
        <taxon>Mycalesina</taxon>
        <taxon>Bicyclus</taxon>
    </lineage>
</organism>
<dbReference type="GO" id="GO:0005615">
    <property type="term" value="C:extracellular space"/>
    <property type="evidence" value="ECO:0007669"/>
    <property type="project" value="UniProtKB-ARBA"/>
</dbReference>
<dbReference type="InterPro" id="IPR014756">
    <property type="entry name" value="Ig_E-set"/>
</dbReference>
<gene>
    <name evidence="8" type="primary">LOC112045102</name>
</gene>
<feature type="signal peptide" evidence="3">
    <location>
        <begin position="1"/>
        <end position="18"/>
    </location>
</feature>
<evidence type="ECO:0000259" key="5">
    <source>
        <dbReference type="Pfam" id="PF03722"/>
    </source>
</evidence>
<dbReference type="Proteomes" id="UP001652582">
    <property type="component" value="Chromosome 19"/>
</dbReference>
<dbReference type="InterPro" id="IPR005204">
    <property type="entry name" value="Hemocyanin_N"/>
</dbReference>
<keyword evidence="3" id="KW-0732">Signal</keyword>
<dbReference type="AlphaFoldDB" id="A0A6J1MN13"/>
<feature type="domain" description="Hemocyanin N-terminal" evidence="5">
    <location>
        <begin position="320"/>
        <end position="395"/>
    </location>
</feature>
<dbReference type="Gene3D" id="2.60.40.1520">
    <property type="entry name" value="Hemocyanin, C-terminal domain"/>
    <property type="match status" value="1"/>
</dbReference>
<dbReference type="GeneID" id="112045102"/>